<dbReference type="EC" id="2.3.-.-" evidence="2"/>
<dbReference type="PANTHER" id="PTHR43415">
    <property type="entry name" value="SPERMIDINE N(1)-ACETYLTRANSFERASE"/>
    <property type="match status" value="1"/>
</dbReference>
<dbReference type="PROSITE" id="PS51186">
    <property type="entry name" value="GNAT"/>
    <property type="match status" value="1"/>
</dbReference>
<dbReference type="Gene3D" id="3.40.630.30">
    <property type="match status" value="1"/>
</dbReference>
<accession>A0ABW4BQS2</accession>
<protein>
    <submittedName>
        <fullName evidence="2">GNAT family N-acetyltransferase</fullName>
        <ecNumber evidence="2">2.3.-.-</ecNumber>
    </submittedName>
</protein>
<reference evidence="3" key="1">
    <citation type="journal article" date="2019" name="Int. J. Syst. Evol. Microbiol.">
        <title>The Global Catalogue of Microorganisms (GCM) 10K type strain sequencing project: providing services to taxonomists for standard genome sequencing and annotation.</title>
        <authorList>
            <consortium name="The Broad Institute Genomics Platform"/>
            <consortium name="The Broad Institute Genome Sequencing Center for Infectious Disease"/>
            <person name="Wu L."/>
            <person name="Ma J."/>
        </authorList>
    </citation>
    <scope>NUCLEOTIDE SEQUENCE [LARGE SCALE GENOMIC DNA]</scope>
    <source>
        <strain evidence="3">CCM 8937</strain>
    </source>
</reference>
<dbReference type="InterPro" id="IPR000182">
    <property type="entry name" value="GNAT_dom"/>
</dbReference>
<feature type="domain" description="N-acetyltransferase" evidence="1">
    <location>
        <begin position="16"/>
        <end position="177"/>
    </location>
</feature>
<dbReference type="Pfam" id="PF13302">
    <property type="entry name" value="Acetyltransf_3"/>
    <property type="match status" value="1"/>
</dbReference>
<dbReference type="EMBL" id="JBHTOH010000088">
    <property type="protein sequence ID" value="MFD1411802.1"/>
    <property type="molecule type" value="Genomic_DNA"/>
</dbReference>
<sequence length="189" mass="22214">MTKKYHPYWYFAPANITMRLGYYDEASAYYQQNFNPVDQEIVLLTGCAPSFTETEVVDFFHNCCLDANRYDFLLINQQQQIIGENVINEIDWANRCANYRIAIFQPQARKHGLGTWAIQQNRDFAFEQLHLHRLELDVFSFNSRAQRAYQRAGFQLEGRRREAIRIDDHYADDLLMAAINPNDHVSGHN</sequence>
<organism evidence="2 3">
    <name type="scientific">Lapidilactobacillus gannanensis</name>
    <dbReference type="NCBI Taxonomy" id="2486002"/>
    <lineage>
        <taxon>Bacteria</taxon>
        <taxon>Bacillati</taxon>
        <taxon>Bacillota</taxon>
        <taxon>Bacilli</taxon>
        <taxon>Lactobacillales</taxon>
        <taxon>Lactobacillaceae</taxon>
        <taxon>Lapidilactobacillus</taxon>
    </lineage>
</organism>
<dbReference type="Proteomes" id="UP001597191">
    <property type="component" value="Unassembled WGS sequence"/>
</dbReference>
<proteinExistence type="predicted"/>
<evidence type="ECO:0000313" key="3">
    <source>
        <dbReference type="Proteomes" id="UP001597191"/>
    </source>
</evidence>
<gene>
    <name evidence="2" type="ORF">ACFQ4R_09420</name>
</gene>
<evidence type="ECO:0000259" key="1">
    <source>
        <dbReference type="PROSITE" id="PS51186"/>
    </source>
</evidence>
<name>A0ABW4BQS2_9LACO</name>
<dbReference type="GO" id="GO:0016746">
    <property type="term" value="F:acyltransferase activity"/>
    <property type="evidence" value="ECO:0007669"/>
    <property type="project" value="UniProtKB-KW"/>
</dbReference>
<dbReference type="InterPro" id="IPR016181">
    <property type="entry name" value="Acyl_CoA_acyltransferase"/>
</dbReference>
<dbReference type="PANTHER" id="PTHR43415:SF3">
    <property type="entry name" value="GNAT-FAMILY ACETYLTRANSFERASE"/>
    <property type="match status" value="1"/>
</dbReference>
<keyword evidence="2" id="KW-0808">Transferase</keyword>
<dbReference type="SUPFAM" id="SSF55729">
    <property type="entry name" value="Acyl-CoA N-acyltransferases (Nat)"/>
    <property type="match status" value="1"/>
</dbReference>
<keyword evidence="2" id="KW-0012">Acyltransferase</keyword>
<evidence type="ECO:0000313" key="2">
    <source>
        <dbReference type="EMBL" id="MFD1411802.1"/>
    </source>
</evidence>
<comment type="caution">
    <text evidence="2">The sequence shown here is derived from an EMBL/GenBank/DDBJ whole genome shotgun (WGS) entry which is preliminary data.</text>
</comment>
<keyword evidence="3" id="KW-1185">Reference proteome</keyword>
<dbReference type="RefSeq" id="WP_191987270.1">
    <property type="nucleotide sequence ID" value="NZ_JBHTOH010000088.1"/>
</dbReference>